<dbReference type="GO" id="GO:0032357">
    <property type="term" value="F:oxidized purine DNA binding"/>
    <property type="evidence" value="ECO:0007669"/>
    <property type="project" value="TreeGrafter"/>
</dbReference>
<keyword evidence="12" id="KW-0234">DNA repair</keyword>
<evidence type="ECO:0000256" key="3">
    <source>
        <dbReference type="ARBA" id="ARBA00008343"/>
    </source>
</evidence>
<dbReference type="PANTHER" id="PTHR42944:SF1">
    <property type="entry name" value="ADENINE DNA GLYCOSYLASE"/>
    <property type="match status" value="1"/>
</dbReference>
<evidence type="ECO:0000256" key="11">
    <source>
        <dbReference type="ARBA" id="ARBA00023014"/>
    </source>
</evidence>
<feature type="domain" description="HhH-GPD" evidence="15">
    <location>
        <begin position="67"/>
        <end position="220"/>
    </location>
</feature>
<keyword evidence="17" id="KW-1185">Reference proteome</keyword>
<dbReference type="CDD" id="cd00056">
    <property type="entry name" value="ENDO3c"/>
    <property type="match status" value="1"/>
</dbReference>
<dbReference type="PATRIC" id="fig|480.237.peg.1011"/>
<dbReference type="GO" id="GO:0006298">
    <property type="term" value="P:mismatch repair"/>
    <property type="evidence" value="ECO:0007669"/>
    <property type="project" value="TreeGrafter"/>
</dbReference>
<dbReference type="InterPro" id="IPR023170">
    <property type="entry name" value="HhH_base_excis_C"/>
</dbReference>
<dbReference type="Pfam" id="PF14815">
    <property type="entry name" value="NUDIX_4"/>
    <property type="match status" value="1"/>
</dbReference>
<dbReference type="SMART" id="SM00478">
    <property type="entry name" value="ENDO3c"/>
    <property type="match status" value="1"/>
</dbReference>
<dbReference type="EMBL" id="LXHC01000004">
    <property type="protein sequence ID" value="OAU98100.1"/>
    <property type="molecule type" value="Genomic_DNA"/>
</dbReference>
<dbReference type="InterPro" id="IPR005760">
    <property type="entry name" value="A/G_AdeGlyc_MutY"/>
</dbReference>
<evidence type="ECO:0000256" key="1">
    <source>
        <dbReference type="ARBA" id="ARBA00000843"/>
    </source>
</evidence>
<dbReference type="PANTHER" id="PTHR42944">
    <property type="entry name" value="ADENINE DNA GLYCOSYLASE"/>
    <property type="match status" value="1"/>
</dbReference>
<evidence type="ECO:0000256" key="5">
    <source>
        <dbReference type="ARBA" id="ARBA00022023"/>
    </source>
</evidence>
<keyword evidence="10 14" id="KW-0408">Iron</keyword>
<dbReference type="SMART" id="SM00525">
    <property type="entry name" value="FES"/>
    <property type="match status" value="1"/>
</dbReference>
<evidence type="ECO:0000313" key="17">
    <source>
        <dbReference type="Proteomes" id="UP000078228"/>
    </source>
</evidence>
<comment type="similarity">
    <text evidence="3 14">Belongs to the Nth/MutY family.</text>
</comment>
<dbReference type="Gene3D" id="1.10.1670.10">
    <property type="entry name" value="Helix-hairpin-Helix base-excision DNA repair enzymes (C-terminal)"/>
    <property type="match status" value="1"/>
</dbReference>
<dbReference type="OrthoDB" id="9802365at2"/>
<evidence type="ECO:0000313" key="16">
    <source>
        <dbReference type="EMBL" id="OAU98100.1"/>
    </source>
</evidence>
<evidence type="ECO:0000256" key="12">
    <source>
        <dbReference type="ARBA" id="ARBA00023204"/>
    </source>
</evidence>
<evidence type="ECO:0000256" key="6">
    <source>
        <dbReference type="ARBA" id="ARBA00022485"/>
    </source>
</evidence>
<keyword evidence="6" id="KW-0004">4Fe-4S</keyword>
<dbReference type="SUPFAM" id="SSF48150">
    <property type="entry name" value="DNA-glycosylase"/>
    <property type="match status" value="1"/>
</dbReference>
<dbReference type="AlphaFoldDB" id="A0A198UP47"/>
<dbReference type="InterPro" id="IPR015797">
    <property type="entry name" value="NUDIX_hydrolase-like_dom_sf"/>
</dbReference>
<dbReference type="InterPro" id="IPR003651">
    <property type="entry name" value="Endonuclease3_FeS-loop_motif"/>
</dbReference>
<evidence type="ECO:0000259" key="15">
    <source>
        <dbReference type="SMART" id="SM00478"/>
    </source>
</evidence>
<dbReference type="Proteomes" id="UP000078228">
    <property type="component" value="Unassembled WGS sequence"/>
</dbReference>
<dbReference type="NCBIfam" id="TIGR01084">
    <property type="entry name" value="mutY"/>
    <property type="match status" value="1"/>
</dbReference>
<dbReference type="GO" id="GO:0000701">
    <property type="term" value="F:purine-specific mismatch base pair DNA N-glycosylase activity"/>
    <property type="evidence" value="ECO:0007669"/>
    <property type="project" value="UniProtKB-EC"/>
</dbReference>
<accession>A0A198UP47</accession>
<comment type="catalytic activity">
    <reaction evidence="1 14">
        <text>Hydrolyzes free adenine bases from 7,8-dihydro-8-oxoguanine:adenine mismatched double-stranded DNA, leaving an apurinic site.</text>
        <dbReference type="EC" id="3.2.2.31"/>
    </reaction>
</comment>
<dbReference type="InterPro" id="IPR000445">
    <property type="entry name" value="HhH_motif"/>
</dbReference>
<dbReference type="GO" id="GO:0035485">
    <property type="term" value="F:adenine/guanine mispair binding"/>
    <property type="evidence" value="ECO:0007669"/>
    <property type="project" value="TreeGrafter"/>
</dbReference>
<reference evidence="16 17" key="1">
    <citation type="journal article" date="2016" name="Genome Biol. Evol.">
        <title>Comparative Genomic Analyses of the Moraxella catarrhalis Serosensitive and Seroresistant Lineages Demonstrate Their Independent Evolution.</title>
        <authorList>
            <person name="Earl J.P."/>
            <person name="de Vries S.P."/>
            <person name="Ahmed A."/>
            <person name="Powell E."/>
            <person name="Schultz M.P."/>
            <person name="Hermans P.W."/>
            <person name="Hill D.J."/>
            <person name="Zhou Z."/>
            <person name="Constantinidou C.I."/>
            <person name="Hu F.Z."/>
            <person name="Bootsma H.J."/>
            <person name="Ehrlich G.D."/>
        </authorList>
    </citation>
    <scope>NUCLEOTIDE SEQUENCE [LARGE SCALE GENOMIC DNA]</scope>
    <source>
        <strain evidence="16 17">Z7542</strain>
    </source>
</reference>
<dbReference type="GO" id="GO:0006284">
    <property type="term" value="P:base-excision repair"/>
    <property type="evidence" value="ECO:0007669"/>
    <property type="project" value="UniProtKB-UniRule"/>
</dbReference>
<dbReference type="EC" id="3.2.2.31" evidence="4 14"/>
<dbReference type="Gene3D" id="1.10.340.30">
    <property type="entry name" value="Hypothetical protein, domain 2"/>
    <property type="match status" value="1"/>
</dbReference>
<protein>
    <recommendedName>
        <fullName evidence="5 14">Adenine DNA glycosylase</fullName>
        <ecNumber evidence="4 14">3.2.2.31</ecNumber>
    </recommendedName>
</protein>
<dbReference type="InterPro" id="IPR011257">
    <property type="entry name" value="DNA_glycosylase"/>
</dbReference>
<dbReference type="Gene3D" id="3.90.79.10">
    <property type="entry name" value="Nucleoside Triphosphate Pyrophosphohydrolase"/>
    <property type="match status" value="1"/>
</dbReference>
<keyword evidence="7" id="KW-0479">Metal-binding</keyword>
<proteinExistence type="inferred from homology"/>
<evidence type="ECO:0000256" key="10">
    <source>
        <dbReference type="ARBA" id="ARBA00023004"/>
    </source>
</evidence>
<keyword evidence="11" id="KW-0411">Iron-sulfur</keyword>
<dbReference type="GO" id="GO:0051539">
    <property type="term" value="F:4 iron, 4 sulfur cluster binding"/>
    <property type="evidence" value="ECO:0007669"/>
    <property type="project" value="UniProtKB-UniRule"/>
</dbReference>
<evidence type="ECO:0000256" key="8">
    <source>
        <dbReference type="ARBA" id="ARBA00022763"/>
    </source>
</evidence>
<organism evidence="16 17">
    <name type="scientific">Moraxella catarrhalis</name>
    <name type="common">Branhamella catarrhalis</name>
    <dbReference type="NCBI Taxonomy" id="480"/>
    <lineage>
        <taxon>Bacteria</taxon>
        <taxon>Pseudomonadati</taxon>
        <taxon>Pseudomonadota</taxon>
        <taxon>Gammaproteobacteria</taxon>
        <taxon>Moraxellales</taxon>
        <taxon>Moraxellaceae</taxon>
        <taxon>Moraxella</taxon>
    </lineage>
</organism>
<comment type="cofactor">
    <cofactor evidence="14">
        <name>[4Fe-4S] cluster</name>
        <dbReference type="ChEBI" id="CHEBI:49883"/>
    </cofactor>
    <text evidence="14">Binds 1 [4Fe-4S] cluster.</text>
</comment>
<comment type="caution">
    <text evidence="16">The sequence shown here is derived from an EMBL/GenBank/DDBJ whole genome shotgun (WGS) entry which is preliminary data.</text>
</comment>
<dbReference type="Pfam" id="PF00730">
    <property type="entry name" value="HhH-GPD"/>
    <property type="match status" value="1"/>
</dbReference>
<dbReference type="CDD" id="cd03431">
    <property type="entry name" value="NUDIX_DNA_Glycosylase_C-MutY"/>
    <property type="match status" value="1"/>
</dbReference>
<keyword evidence="13 14" id="KW-0326">Glycosidase</keyword>
<keyword evidence="9 16" id="KW-0378">Hydrolase</keyword>
<comment type="function">
    <text evidence="2">Adenine glycosylase active on G-A mispairs. MutY also corrects error-prone DNA synthesis past GO lesions which are due to the oxidatively damaged form of guanine: 7,8-dihydro-8-oxoguanine (8-oxo-dGTP).</text>
</comment>
<dbReference type="SUPFAM" id="SSF55811">
    <property type="entry name" value="Nudix"/>
    <property type="match status" value="1"/>
</dbReference>
<name>A0A198UP47_MORCA</name>
<dbReference type="GO" id="GO:0046872">
    <property type="term" value="F:metal ion binding"/>
    <property type="evidence" value="ECO:0007669"/>
    <property type="project" value="UniProtKB-UniRule"/>
</dbReference>
<dbReference type="InterPro" id="IPR044298">
    <property type="entry name" value="MIG/MutY"/>
</dbReference>
<evidence type="ECO:0000256" key="14">
    <source>
        <dbReference type="RuleBase" id="RU365096"/>
    </source>
</evidence>
<gene>
    <name evidence="16" type="ORF">AO384_0347</name>
</gene>
<dbReference type="InterPro" id="IPR003265">
    <property type="entry name" value="HhH-GPD_domain"/>
</dbReference>
<evidence type="ECO:0000256" key="2">
    <source>
        <dbReference type="ARBA" id="ARBA00002933"/>
    </source>
</evidence>
<sequence length="410" mass="46028">MTTTKTTGACAAAQMSEQGVYPSDEQQHHFAKRLLSWFERHGRHGLPWQYHHQSSADIYAVWVSEIMLQQTQVMTVLKFFEPFLARFGTVQALAAAEWQDVAPFWAGLGYYARARNLHAGAQQVADFIDTHGRFPETIDEWQTIKGVGRSTAGAIVAMGVKKFGVICDGNVKRVLTRHRGILGDITKSATDKHLWEIATALTPKERSGHYAQAMMDLGATICTRTQPKCDLCPVSDDCIAYALGAQSKMPVKKKAPPKPHRHSIALSITHRGRTLWLHRQNGGGIWDGLWSLPIFMLPLDDDKQLDNNTLSDAIVKAWQSDDKAHDLAHSQLIEILPMPTQASKVHLRHTLTHFHWHLYTRLIDINEGQFQQINQALTAVAIDYLWTDTPHDLALPVAMQKLLTLSEDLV</sequence>
<dbReference type="RefSeq" id="WP_064610486.1">
    <property type="nucleotide sequence ID" value="NZ_LXHB01000040.1"/>
</dbReference>
<dbReference type="InterPro" id="IPR029119">
    <property type="entry name" value="MutY_C"/>
</dbReference>
<evidence type="ECO:0000256" key="7">
    <source>
        <dbReference type="ARBA" id="ARBA00022723"/>
    </source>
</evidence>
<evidence type="ECO:0000256" key="9">
    <source>
        <dbReference type="ARBA" id="ARBA00022801"/>
    </source>
</evidence>
<evidence type="ECO:0000256" key="4">
    <source>
        <dbReference type="ARBA" id="ARBA00012045"/>
    </source>
</evidence>
<dbReference type="Pfam" id="PF00633">
    <property type="entry name" value="HHH"/>
    <property type="match status" value="1"/>
</dbReference>
<keyword evidence="8 14" id="KW-0227">DNA damage</keyword>
<dbReference type="GO" id="GO:0034039">
    <property type="term" value="F:8-oxo-7,8-dihydroguanine DNA N-glycosylase activity"/>
    <property type="evidence" value="ECO:0007669"/>
    <property type="project" value="TreeGrafter"/>
</dbReference>
<evidence type="ECO:0000256" key="13">
    <source>
        <dbReference type="ARBA" id="ARBA00023295"/>
    </source>
</evidence>